<name>A0A0K2U6J4_LEPSM</name>
<protein>
    <submittedName>
        <fullName evidence="1">Uncharacterized protein</fullName>
    </submittedName>
</protein>
<dbReference type="AlphaFoldDB" id="A0A0K2U6J4"/>
<reference evidence="1" key="1">
    <citation type="submission" date="2014-05" db="EMBL/GenBank/DDBJ databases">
        <authorList>
            <person name="Chronopoulou M."/>
        </authorList>
    </citation>
    <scope>NUCLEOTIDE SEQUENCE</scope>
    <source>
        <tissue evidence="1">Whole organism</tissue>
    </source>
</reference>
<dbReference type="EMBL" id="HACA01016196">
    <property type="protein sequence ID" value="CDW33557.1"/>
    <property type="molecule type" value="Transcribed_RNA"/>
</dbReference>
<proteinExistence type="predicted"/>
<organism evidence="1">
    <name type="scientific">Lepeophtheirus salmonis</name>
    <name type="common">Salmon louse</name>
    <name type="synonym">Caligus salmonis</name>
    <dbReference type="NCBI Taxonomy" id="72036"/>
    <lineage>
        <taxon>Eukaryota</taxon>
        <taxon>Metazoa</taxon>
        <taxon>Ecdysozoa</taxon>
        <taxon>Arthropoda</taxon>
        <taxon>Crustacea</taxon>
        <taxon>Multicrustacea</taxon>
        <taxon>Hexanauplia</taxon>
        <taxon>Copepoda</taxon>
        <taxon>Siphonostomatoida</taxon>
        <taxon>Caligidae</taxon>
        <taxon>Lepeophtheirus</taxon>
    </lineage>
</organism>
<sequence length="81" mass="9687">MDDVVELKRSCTFLSVSLKKFHEHLHLDLKPVTHSIHFIFINSFHEKTFKKKILFSKRQSVEGPNIHYEVCKKFKDMVQKD</sequence>
<accession>A0A0K2U6J4</accession>
<evidence type="ECO:0000313" key="1">
    <source>
        <dbReference type="EMBL" id="CDW33557.1"/>
    </source>
</evidence>